<organism evidence="1 2">
    <name type="scientific">Citrullus colocynthis</name>
    <name type="common">colocynth</name>
    <dbReference type="NCBI Taxonomy" id="252529"/>
    <lineage>
        <taxon>Eukaryota</taxon>
        <taxon>Viridiplantae</taxon>
        <taxon>Streptophyta</taxon>
        <taxon>Embryophyta</taxon>
        <taxon>Tracheophyta</taxon>
        <taxon>Spermatophyta</taxon>
        <taxon>Magnoliopsida</taxon>
        <taxon>eudicotyledons</taxon>
        <taxon>Gunneridae</taxon>
        <taxon>Pentapetalae</taxon>
        <taxon>rosids</taxon>
        <taxon>fabids</taxon>
        <taxon>Cucurbitales</taxon>
        <taxon>Cucurbitaceae</taxon>
        <taxon>Benincaseae</taxon>
        <taxon>Citrullus</taxon>
    </lineage>
</organism>
<dbReference type="InterPro" id="IPR019188">
    <property type="entry name" value="SNAPC1"/>
</dbReference>
<evidence type="ECO:0000313" key="2">
    <source>
        <dbReference type="Proteomes" id="UP001642487"/>
    </source>
</evidence>
<accession>A0ABP0Z1A3</accession>
<keyword evidence="2" id="KW-1185">Reference proteome</keyword>
<reference evidence="1 2" key="1">
    <citation type="submission" date="2024-03" db="EMBL/GenBank/DDBJ databases">
        <authorList>
            <person name="Gkanogiannis A."/>
            <person name="Becerra Lopez-Lavalle L."/>
        </authorList>
    </citation>
    <scope>NUCLEOTIDE SEQUENCE [LARGE SCALE GENOMIC DNA]</scope>
</reference>
<dbReference type="Proteomes" id="UP001642487">
    <property type="component" value="Chromosome 7"/>
</dbReference>
<name>A0ABP0Z1A3_9ROSI</name>
<gene>
    <name evidence="1" type="ORF">CITCOLO1_LOCUS18906</name>
</gene>
<evidence type="ECO:0008006" key="3">
    <source>
        <dbReference type="Google" id="ProtNLM"/>
    </source>
</evidence>
<dbReference type="EMBL" id="OZ021741">
    <property type="protein sequence ID" value="CAK9326553.1"/>
    <property type="molecule type" value="Genomic_DNA"/>
</dbReference>
<evidence type="ECO:0000313" key="1">
    <source>
        <dbReference type="EMBL" id="CAK9326553.1"/>
    </source>
</evidence>
<proteinExistence type="predicted"/>
<sequence length="284" mass="32694">MDLSPFRLDIDELINEFAECGFTSFVDMKKVWFGRRFTYIFEAAPSSNLAFFMQSIYAQSISYMLSTASLSHRLGGLYCLYCLYETQPFKPPYKIYLSIGELKKLKELVVDAKENDVKVVSFVVKKMLEKNMFLFGSVDMNESAALETVNQLTELQNARIQVAYNKLFDDTPIENYIHMDLGMEVGLNVLKKISTDYSEAKKLALYEASEIVDVQDIKHIAEDERVIGDTVEKIAEDWNVQRGVFYEQTGLDQQLVPVEAEQQLLEDHADENFDKELERMLTDV</sequence>
<protein>
    <recommendedName>
        <fullName evidence="3">Small nuclear RNA activating complex (SNAPc), subunit SNAP43</fullName>
    </recommendedName>
</protein>
<dbReference type="PANTHER" id="PTHR15131">
    <property type="entry name" value="SMALL NUCLEAR RNA ACTIVATING COMPLEX, POLYPEPTIDE 1"/>
    <property type="match status" value="1"/>
</dbReference>
<dbReference type="PANTHER" id="PTHR15131:SF3">
    <property type="entry name" value="SNRNA-ACTIVATING PROTEIN COMPLEX SUBUNIT 1"/>
    <property type="match status" value="1"/>
</dbReference>
<dbReference type="Pfam" id="PF09808">
    <property type="entry name" value="SNAPC1"/>
    <property type="match status" value="1"/>
</dbReference>